<evidence type="ECO:0000256" key="1">
    <source>
        <dbReference type="SAM" id="MobiDB-lite"/>
    </source>
</evidence>
<accession>A0A7X0LU89</accession>
<feature type="region of interest" description="Disordered" evidence="1">
    <location>
        <begin position="1"/>
        <end position="86"/>
    </location>
</feature>
<evidence type="ECO:0000313" key="2">
    <source>
        <dbReference type="EMBL" id="MBB6440189.1"/>
    </source>
</evidence>
<feature type="compositionally biased region" description="Polar residues" evidence="1">
    <location>
        <begin position="1"/>
        <end position="15"/>
    </location>
</feature>
<keyword evidence="3" id="KW-1185">Reference proteome</keyword>
<reference evidence="2 3" key="1">
    <citation type="submission" date="2020-08" db="EMBL/GenBank/DDBJ databases">
        <title>Genomic Encyclopedia of Type Strains, Phase IV (KMG-IV): sequencing the most valuable type-strain genomes for metagenomic binning, comparative biology and taxonomic classification.</title>
        <authorList>
            <person name="Goeker M."/>
        </authorList>
    </citation>
    <scope>NUCLEOTIDE SEQUENCE [LARGE SCALE GENOMIC DNA]</scope>
    <source>
        <strain evidence="2 3">DSM 40141</strain>
    </source>
</reference>
<dbReference type="EMBL" id="JACHEM010000042">
    <property type="protein sequence ID" value="MBB6440189.1"/>
    <property type="molecule type" value="Genomic_DNA"/>
</dbReference>
<dbReference type="AlphaFoldDB" id="A0A7X0LU89"/>
<dbReference type="Proteomes" id="UP000540423">
    <property type="component" value="Unassembled WGS sequence"/>
</dbReference>
<protein>
    <submittedName>
        <fullName evidence="2">Uncharacterized protein</fullName>
    </submittedName>
</protein>
<sequence length="86" mass="8540">MSCSTLHTTANSTSGIGMPGTTRGKRSSLISAAVDLSRRTTTAPSPGSRKAGTLLSPPSLGAGGAFGSEPGRHVHRGPAGGVDRPK</sequence>
<name>A0A7X0LU89_9ACTN</name>
<comment type="caution">
    <text evidence="2">The sequence shown here is derived from an EMBL/GenBank/DDBJ whole genome shotgun (WGS) entry which is preliminary data.</text>
</comment>
<gene>
    <name evidence="2" type="ORF">HNQ79_006702</name>
</gene>
<evidence type="ECO:0000313" key="3">
    <source>
        <dbReference type="Proteomes" id="UP000540423"/>
    </source>
</evidence>
<organism evidence="2 3">
    <name type="scientific">Streptomyces candidus</name>
    <dbReference type="NCBI Taxonomy" id="67283"/>
    <lineage>
        <taxon>Bacteria</taxon>
        <taxon>Bacillati</taxon>
        <taxon>Actinomycetota</taxon>
        <taxon>Actinomycetes</taxon>
        <taxon>Kitasatosporales</taxon>
        <taxon>Streptomycetaceae</taxon>
        <taxon>Streptomyces</taxon>
    </lineage>
</organism>
<proteinExistence type="predicted"/>